<feature type="compositionally biased region" description="Low complexity" evidence="1">
    <location>
        <begin position="512"/>
        <end position="521"/>
    </location>
</feature>
<keyword evidence="3" id="KW-1185">Reference proteome</keyword>
<feature type="region of interest" description="Disordered" evidence="1">
    <location>
        <begin position="486"/>
        <end position="541"/>
    </location>
</feature>
<dbReference type="Proteomes" id="UP001430356">
    <property type="component" value="Unassembled WGS sequence"/>
</dbReference>
<name>A0AAW0F820_9TRYP</name>
<protein>
    <submittedName>
        <fullName evidence="2">Uncharacterized protein</fullName>
    </submittedName>
</protein>
<sequence length="704" mass="72887">MSSLQDSAGAAGSHHDSIPLDGQDSSISMYSEDEGEEGEYDRSSQRSDDAASSLDYSSVSRTYLSHSRTSGVRAHSEDYTGTASYYSNGGAASNSNAYDDDYSSGYGSLTYGDSALRSPQSELSSTFASLYYENKYMVNTRATMHFLRRPLYYLAFATAGSGAVGSVCRLATTVARRFIDPSLAVVPGSAALHGGGGVSPGLPSGYPNVPQWLCEVRAALPSVVEVPAAWVLRRHGVPVLSDVMERQQLAVAAATTTATTATTVAAQVGSGVQEVWRTWQRTGPAIPVALFLPIFSIVVFKVAQHVRPSQTDLSELLRARQAGDDADVASVYPSTPTPTRPSLILDASPIEPLSTSAGNMSAQSGAADMPLTSRGTVSASVSRLSAVAAGDGVQGRPDQAPAAALVPPVNLAAAGAADASRSSPDGVDAGDVRSRSRSTTLAPLTHRHVADAAATTPSVDGDAVEGQDADEVVDVDVDVDVDVNAARLSPLSPPPPLAEVDYDPAAKPPGPATSSSSASPSVSPPPRMPQQQQQQRADGSAVGRLLSVKDSTLRGDVVAAVAGVADVGEANVAFTAAVRYGCSAVVLPSALRGARGLLEPPPSLTVEFADDVVAAVAVLAGRRGLTMVGVTAQQWDAQAVSLDTFVHPANAVYVFTAREAASAAAVEAVGAAVRHRVFVGTSRTEVPVNQVFYDRLLKERPTPQ</sequence>
<evidence type="ECO:0000313" key="3">
    <source>
        <dbReference type="Proteomes" id="UP001430356"/>
    </source>
</evidence>
<reference evidence="2 3" key="1">
    <citation type="journal article" date="2021" name="MBio">
        <title>A New Model Trypanosomatid, Novymonas esmeraldas: Genomic Perception of Its 'Candidatus Pandoraea novymonadis' Endosymbiont.</title>
        <authorList>
            <person name="Zakharova A."/>
            <person name="Saura A."/>
            <person name="Butenko A."/>
            <person name="Podesvova L."/>
            <person name="Warmusova S."/>
            <person name="Kostygov A.Y."/>
            <person name="Nenarokova A."/>
            <person name="Lukes J."/>
            <person name="Opperdoes F.R."/>
            <person name="Yurchenko V."/>
        </authorList>
    </citation>
    <scope>NUCLEOTIDE SEQUENCE [LARGE SCALE GENOMIC DNA]</scope>
    <source>
        <strain evidence="2 3">E262AT.01</strain>
    </source>
</reference>
<evidence type="ECO:0000313" key="2">
    <source>
        <dbReference type="EMBL" id="KAK7201177.1"/>
    </source>
</evidence>
<organism evidence="2 3">
    <name type="scientific">Novymonas esmeraldas</name>
    <dbReference type="NCBI Taxonomy" id="1808958"/>
    <lineage>
        <taxon>Eukaryota</taxon>
        <taxon>Discoba</taxon>
        <taxon>Euglenozoa</taxon>
        <taxon>Kinetoplastea</taxon>
        <taxon>Metakinetoplastina</taxon>
        <taxon>Trypanosomatida</taxon>
        <taxon>Trypanosomatidae</taxon>
        <taxon>Novymonas</taxon>
    </lineage>
</organism>
<comment type="caution">
    <text evidence="2">The sequence shown here is derived from an EMBL/GenBank/DDBJ whole genome shotgun (WGS) entry which is preliminary data.</text>
</comment>
<accession>A0AAW0F820</accession>
<feature type="region of interest" description="Disordered" evidence="1">
    <location>
        <begin position="350"/>
        <end position="374"/>
    </location>
</feature>
<proteinExistence type="predicted"/>
<feature type="compositionally biased region" description="Low complexity" evidence="1">
    <location>
        <begin position="529"/>
        <end position="541"/>
    </location>
</feature>
<dbReference type="AlphaFoldDB" id="A0AAW0F820"/>
<gene>
    <name evidence="2" type="ORF">NESM_000179100</name>
</gene>
<feature type="compositionally biased region" description="Polar residues" evidence="1">
    <location>
        <begin position="353"/>
        <end position="364"/>
    </location>
</feature>
<feature type="compositionally biased region" description="Basic and acidic residues" evidence="1">
    <location>
        <begin position="40"/>
        <end position="49"/>
    </location>
</feature>
<dbReference type="EMBL" id="JAECZO010000012">
    <property type="protein sequence ID" value="KAK7201177.1"/>
    <property type="molecule type" value="Genomic_DNA"/>
</dbReference>
<evidence type="ECO:0000256" key="1">
    <source>
        <dbReference type="SAM" id="MobiDB-lite"/>
    </source>
</evidence>
<feature type="region of interest" description="Disordered" evidence="1">
    <location>
        <begin position="415"/>
        <end position="465"/>
    </location>
</feature>
<feature type="region of interest" description="Disordered" evidence="1">
    <location>
        <begin position="1"/>
        <end position="54"/>
    </location>
</feature>